<protein>
    <submittedName>
        <fullName evidence="2">Uncharacterized protein</fullName>
    </submittedName>
</protein>
<feature type="region of interest" description="Disordered" evidence="1">
    <location>
        <begin position="50"/>
        <end position="136"/>
    </location>
</feature>
<reference evidence="2" key="1">
    <citation type="submission" date="2019-08" db="EMBL/GenBank/DDBJ databases">
        <authorList>
            <person name="Kucharzyk K."/>
            <person name="Murdoch R.W."/>
            <person name="Higgins S."/>
            <person name="Loffler F."/>
        </authorList>
    </citation>
    <scope>NUCLEOTIDE SEQUENCE</scope>
</reference>
<comment type="caution">
    <text evidence="2">The sequence shown here is derived from an EMBL/GenBank/DDBJ whole genome shotgun (WGS) entry which is preliminary data.</text>
</comment>
<feature type="compositionally biased region" description="Basic residues" evidence="1">
    <location>
        <begin position="119"/>
        <end position="128"/>
    </location>
</feature>
<name>A0A645J675_9ZZZZ</name>
<evidence type="ECO:0000256" key="1">
    <source>
        <dbReference type="SAM" id="MobiDB-lite"/>
    </source>
</evidence>
<organism evidence="2">
    <name type="scientific">bioreactor metagenome</name>
    <dbReference type="NCBI Taxonomy" id="1076179"/>
    <lineage>
        <taxon>unclassified sequences</taxon>
        <taxon>metagenomes</taxon>
        <taxon>ecological metagenomes</taxon>
    </lineage>
</organism>
<sequence length="145" mass="16363">MLKYLNNYVTEFLHENTFKQRRRRICHRDSRAGDGAEQTERNICFRTGLRTQRGQPGNDAVQPDSRTKDNNQGITGRSGLRNLRNAGGLRAARAGQSLSESGFGRLRHQPRAESGHGRALQRHRRGGARSRTSGVSVHRRIVHVL</sequence>
<dbReference type="EMBL" id="VSSQ01130620">
    <property type="protein sequence ID" value="MPN58199.1"/>
    <property type="molecule type" value="Genomic_DNA"/>
</dbReference>
<feature type="compositionally biased region" description="Low complexity" evidence="1">
    <location>
        <begin position="77"/>
        <end position="98"/>
    </location>
</feature>
<accession>A0A645J675</accession>
<evidence type="ECO:0000313" key="2">
    <source>
        <dbReference type="EMBL" id="MPN58199.1"/>
    </source>
</evidence>
<gene>
    <name evidence="2" type="ORF">SDC9_205900</name>
</gene>
<dbReference type="AlphaFoldDB" id="A0A645J675"/>
<proteinExistence type="predicted"/>